<gene>
    <name evidence="1" type="ORF">METZ01_LOCUS366001</name>
</gene>
<evidence type="ECO:0000313" key="1">
    <source>
        <dbReference type="EMBL" id="SVD13147.1"/>
    </source>
</evidence>
<organism evidence="1">
    <name type="scientific">marine metagenome</name>
    <dbReference type="NCBI Taxonomy" id="408172"/>
    <lineage>
        <taxon>unclassified sequences</taxon>
        <taxon>metagenomes</taxon>
        <taxon>ecological metagenomes</taxon>
    </lineage>
</organism>
<accession>A0A382SVB4</accession>
<protein>
    <submittedName>
        <fullName evidence="1">Uncharacterized protein</fullName>
    </submittedName>
</protein>
<sequence>MMNEGDTIPQSIFLCQMFNYYEKGNDERNFKRIKTST</sequence>
<proteinExistence type="predicted"/>
<dbReference type="EMBL" id="UINC01131438">
    <property type="protein sequence ID" value="SVD13147.1"/>
    <property type="molecule type" value="Genomic_DNA"/>
</dbReference>
<dbReference type="AlphaFoldDB" id="A0A382SVB4"/>
<name>A0A382SVB4_9ZZZZ</name>
<reference evidence="1" key="1">
    <citation type="submission" date="2018-05" db="EMBL/GenBank/DDBJ databases">
        <authorList>
            <person name="Lanie J.A."/>
            <person name="Ng W.-L."/>
            <person name="Kazmierczak K.M."/>
            <person name="Andrzejewski T.M."/>
            <person name="Davidsen T.M."/>
            <person name="Wayne K.J."/>
            <person name="Tettelin H."/>
            <person name="Glass J.I."/>
            <person name="Rusch D."/>
            <person name="Podicherti R."/>
            <person name="Tsui H.-C.T."/>
            <person name="Winkler M.E."/>
        </authorList>
    </citation>
    <scope>NUCLEOTIDE SEQUENCE</scope>
</reference>